<feature type="transmembrane region" description="Helical" evidence="8">
    <location>
        <begin position="308"/>
        <end position="329"/>
    </location>
</feature>
<dbReference type="PANTHER" id="PTHR42718:SF9">
    <property type="entry name" value="MAJOR FACILITATOR SUPERFAMILY MULTIDRUG TRANSPORTER MFSC"/>
    <property type="match status" value="1"/>
</dbReference>
<dbReference type="NCBIfam" id="TIGR00711">
    <property type="entry name" value="efflux_EmrB"/>
    <property type="match status" value="1"/>
</dbReference>
<keyword evidence="11" id="KW-1185">Reference proteome</keyword>
<dbReference type="PROSITE" id="PS50850">
    <property type="entry name" value="MFS"/>
    <property type="match status" value="1"/>
</dbReference>
<feature type="transmembrane region" description="Helical" evidence="8">
    <location>
        <begin position="496"/>
        <end position="515"/>
    </location>
</feature>
<keyword evidence="7 8" id="KW-0472">Membrane</keyword>
<reference evidence="10 11" key="1">
    <citation type="journal article" date="2003" name="Int. J. Syst. Evol. Microbiol.">
        <title>Halobacillus salinus sp. nov., isolated from a salt lake on the coast of the East Sea in Korea.</title>
        <authorList>
            <person name="Yoon J.H."/>
            <person name="Kang K.H."/>
            <person name="Park Y.H."/>
        </authorList>
    </citation>
    <scope>NUCLEOTIDE SEQUENCE [LARGE SCALE GENOMIC DNA]</scope>
    <source>
        <strain evidence="10 11">HSL-3</strain>
    </source>
</reference>
<feature type="transmembrane region" description="Helical" evidence="8">
    <location>
        <begin position="273"/>
        <end position="296"/>
    </location>
</feature>
<feature type="transmembrane region" description="Helical" evidence="8">
    <location>
        <begin position="170"/>
        <end position="189"/>
    </location>
</feature>
<feature type="domain" description="Major facilitator superfamily (MFS) profile" evidence="9">
    <location>
        <begin position="15"/>
        <end position="519"/>
    </location>
</feature>
<dbReference type="RefSeq" id="WP_135327983.1">
    <property type="nucleotide sequence ID" value="NZ_SRJC01000003.1"/>
</dbReference>
<sequence>MNQVPGNPSPKRWFALVAVCFGLFMALLDVTIVNVALPTIQEEFNTGFSELEWVLNAYTLIFAVALITVARLGDLFGRKRLFMIGLIVFTLGSLLCAIAPSITFLNISRGIQGLGASAMMSLSMAIISTTFFGKDRGIAFGVWGSVSGLATAIGPLVGGLLVEKINWESIFLINVPIGLVALVMAFYFIKESKDEQTSKSIDVWGLLLITAAVFCLVFGLIEVNQPELDWSSPRILALLGGSLVSFIVFVIVELKLEVPMVNPRIFKNWSYTGACIAAFSLSSGVYALFFYLTLLLQNYYGYSALETGVRFVTISGFALFLGPVSGILTSKIGTKLLIGPALSLLAISVFMMTVVSSETTTWVALIPAFLVAGIGNGIVNPPISTTAVDTVPNRIVGMASGVNNVSRQIGIAFGTAFLGALLSNQYVHTIESKIMDLSSVPDQAKGDIIDGIAAAGPIAGSQGLSGANAEGYQNMPGFSEIQSIARTAFVNSLDHVFIASGIILSLGAVLSFLLIRSKDFKHD</sequence>
<dbReference type="GO" id="GO:0005886">
    <property type="term" value="C:plasma membrane"/>
    <property type="evidence" value="ECO:0007669"/>
    <property type="project" value="UniProtKB-SubCell"/>
</dbReference>
<dbReference type="PANTHER" id="PTHR42718">
    <property type="entry name" value="MAJOR FACILITATOR SUPERFAMILY MULTIDRUG TRANSPORTER MFSC"/>
    <property type="match status" value="1"/>
</dbReference>
<evidence type="ECO:0000256" key="3">
    <source>
        <dbReference type="ARBA" id="ARBA00022448"/>
    </source>
</evidence>
<comment type="caution">
    <text evidence="10">The sequence shown here is derived from an EMBL/GenBank/DDBJ whole genome shotgun (WGS) entry which is preliminary data.</text>
</comment>
<keyword evidence="3" id="KW-0813">Transport</keyword>
<name>A0A4Z0GWY4_9BACI</name>
<dbReference type="InterPro" id="IPR004638">
    <property type="entry name" value="EmrB-like"/>
</dbReference>
<feature type="transmembrane region" description="Helical" evidence="8">
    <location>
        <begin position="336"/>
        <end position="355"/>
    </location>
</feature>
<feature type="transmembrane region" description="Helical" evidence="8">
    <location>
        <begin position="111"/>
        <end position="131"/>
    </location>
</feature>
<evidence type="ECO:0000256" key="1">
    <source>
        <dbReference type="ARBA" id="ARBA00004651"/>
    </source>
</evidence>
<comment type="similarity">
    <text evidence="2">Belongs to the major facilitator superfamily. EmrB family.</text>
</comment>
<feature type="transmembrane region" description="Helical" evidence="8">
    <location>
        <begin position="138"/>
        <end position="158"/>
    </location>
</feature>
<keyword evidence="4" id="KW-1003">Cell membrane</keyword>
<feature type="transmembrane region" description="Helical" evidence="8">
    <location>
        <begin position="53"/>
        <end position="70"/>
    </location>
</feature>
<feature type="transmembrane region" description="Helical" evidence="8">
    <location>
        <begin position="12"/>
        <end position="33"/>
    </location>
</feature>
<proteinExistence type="inferred from homology"/>
<dbReference type="InterPro" id="IPR020846">
    <property type="entry name" value="MFS_dom"/>
</dbReference>
<keyword evidence="6 8" id="KW-1133">Transmembrane helix</keyword>
<feature type="transmembrane region" description="Helical" evidence="8">
    <location>
        <begin position="361"/>
        <end position="379"/>
    </location>
</feature>
<protein>
    <submittedName>
        <fullName evidence="10">DHA2 family efflux MFS transporter permease subunit</fullName>
    </submittedName>
</protein>
<gene>
    <name evidence="10" type="ORF">E4663_13425</name>
</gene>
<dbReference type="Proteomes" id="UP000297982">
    <property type="component" value="Unassembled WGS sequence"/>
</dbReference>
<dbReference type="GO" id="GO:0022857">
    <property type="term" value="F:transmembrane transporter activity"/>
    <property type="evidence" value="ECO:0007669"/>
    <property type="project" value="InterPro"/>
</dbReference>
<dbReference type="InterPro" id="IPR011701">
    <property type="entry name" value="MFS"/>
</dbReference>
<keyword evidence="5 8" id="KW-0812">Transmembrane</keyword>
<feature type="transmembrane region" description="Helical" evidence="8">
    <location>
        <begin position="233"/>
        <end position="252"/>
    </location>
</feature>
<evidence type="ECO:0000256" key="5">
    <source>
        <dbReference type="ARBA" id="ARBA00022692"/>
    </source>
</evidence>
<evidence type="ECO:0000256" key="4">
    <source>
        <dbReference type="ARBA" id="ARBA00022475"/>
    </source>
</evidence>
<evidence type="ECO:0000256" key="8">
    <source>
        <dbReference type="SAM" id="Phobius"/>
    </source>
</evidence>
<dbReference type="Pfam" id="PF07690">
    <property type="entry name" value="MFS_1"/>
    <property type="match status" value="1"/>
</dbReference>
<dbReference type="PRINTS" id="PR01036">
    <property type="entry name" value="TCRTETB"/>
</dbReference>
<dbReference type="InterPro" id="IPR036259">
    <property type="entry name" value="MFS_trans_sf"/>
</dbReference>
<feature type="transmembrane region" description="Helical" evidence="8">
    <location>
        <begin position="201"/>
        <end position="221"/>
    </location>
</feature>
<comment type="subcellular location">
    <subcellularLocation>
        <location evidence="1">Cell membrane</location>
        <topology evidence="1">Multi-pass membrane protein</topology>
    </subcellularLocation>
</comment>
<dbReference type="EMBL" id="SRJC01000003">
    <property type="protein sequence ID" value="TGB02339.1"/>
    <property type="molecule type" value="Genomic_DNA"/>
</dbReference>
<feature type="transmembrane region" description="Helical" evidence="8">
    <location>
        <begin position="82"/>
        <end position="105"/>
    </location>
</feature>
<organism evidence="10 11">
    <name type="scientific">Halobacillus salinus</name>
    <dbReference type="NCBI Taxonomy" id="192814"/>
    <lineage>
        <taxon>Bacteria</taxon>
        <taxon>Bacillati</taxon>
        <taxon>Bacillota</taxon>
        <taxon>Bacilli</taxon>
        <taxon>Bacillales</taxon>
        <taxon>Bacillaceae</taxon>
        <taxon>Halobacillus</taxon>
    </lineage>
</organism>
<dbReference type="Gene3D" id="1.20.1250.20">
    <property type="entry name" value="MFS general substrate transporter like domains"/>
    <property type="match status" value="1"/>
</dbReference>
<dbReference type="SUPFAM" id="SSF103473">
    <property type="entry name" value="MFS general substrate transporter"/>
    <property type="match status" value="1"/>
</dbReference>
<dbReference type="AlphaFoldDB" id="A0A4Z0GWY4"/>
<evidence type="ECO:0000313" key="11">
    <source>
        <dbReference type="Proteomes" id="UP000297982"/>
    </source>
</evidence>
<evidence type="ECO:0000256" key="6">
    <source>
        <dbReference type="ARBA" id="ARBA00022989"/>
    </source>
</evidence>
<evidence type="ECO:0000256" key="7">
    <source>
        <dbReference type="ARBA" id="ARBA00023136"/>
    </source>
</evidence>
<evidence type="ECO:0000259" key="9">
    <source>
        <dbReference type="PROSITE" id="PS50850"/>
    </source>
</evidence>
<dbReference type="CDD" id="cd17321">
    <property type="entry name" value="MFS_MMR_MDR_like"/>
    <property type="match status" value="1"/>
</dbReference>
<evidence type="ECO:0000256" key="2">
    <source>
        <dbReference type="ARBA" id="ARBA00008537"/>
    </source>
</evidence>
<accession>A0A4Z0GWY4</accession>
<evidence type="ECO:0000313" key="10">
    <source>
        <dbReference type="EMBL" id="TGB02339.1"/>
    </source>
</evidence>
<dbReference type="Gene3D" id="1.20.1720.10">
    <property type="entry name" value="Multidrug resistance protein D"/>
    <property type="match status" value="1"/>
</dbReference>